<reference evidence="1 3" key="1">
    <citation type="submission" date="2018-06" db="EMBL/GenBank/DDBJ databases">
        <title>Genomic Encyclopedia of Type Strains, Phase III (KMG-III): the genomes of soil and plant-associated and newly described type strains.</title>
        <authorList>
            <person name="Whitman W."/>
        </authorList>
    </citation>
    <scope>NUCLEOTIDE SEQUENCE [LARGE SCALE GENOMIC DNA]</scope>
    <source>
        <strain evidence="1 3">CECT 7022</strain>
    </source>
</reference>
<dbReference type="EMBL" id="CP054614">
    <property type="protein sequence ID" value="QKS57196.1"/>
    <property type="molecule type" value="Genomic_DNA"/>
</dbReference>
<evidence type="ECO:0000313" key="1">
    <source>
        <dbReference type="EMBL" id="PYE42353.1"/>
    </source>
</evidence>
<dbReference type="Proteomes" id="UP000247790">
    <property type="component" value="Unassembled WGS sequence"/>
</dbReference>
<reference evidence="2 4" key="2">
    <citation type="submission" date="2020-06" db="EMBL/GenBank/DDBJ databases">
        <title>Complete genome of Paenibacillus barcinonensis KACC11450.</title>
        <authorList>
            <person name="Kim M."/>
            <person name="Park Y.-J."/>
            <person name="Shin J.-H."/>
        </authorList>
    </citation>
    <scope>NUCLEOTIDE SEQUENCE [LARGE SCALE GENOMIC DNA]</scope>
    <source>
        <strain evidence="2 4">KACC11450</strain>
    </source>
</reference>
<dbReference type="RefSeq" id="WP_167433866.1">
    <property type="nucleotide sequence ID" value="NZ_CP054614.1"/>
</dbReference>
<evidence type="ECO:0000313" key="2">
    <source>
        <dbReference type="EMBL" id="QKS57196.1"/>
    </source>
</evidence>
<gene>
    <name evidence="1" type="ORF">DFQ00_1381</name>
    <name evidence="2" type="ORF">HUB98_13305</name>
</gene>
<evidence type="ECO:0000313" key="3">
    <source>
        <dbReference type="Proteomes" id="UP000247790"/>
    </source>
</evidence>
<keyword evidence="4" id="KW-1185">Reference proteome</keyword>
<dbReference type="EMBL" id="QJSW01000038">
    <property type="protein sequence ID" value="PYE42353.1"/>
    <property type="molecule type" value="Genomic_DNA"/>
</dbReference>
<dbReference type="Proteomes" id="UP000509327">
    <property type="component" value="Chromosome"/>
</dbReference>
<dbReference type="AlphaFoldDB" id="A0A2V4UQJ4"/>
<proteinExistence type="predicted"/>
<sequence length="45" mass="5140">MNINQFPKDVQDFIHELCAKAIIRAVKKGEFRPKDQNEKAQPDAG</sequence>
<evidence type="ECO:0000313" key="4">
    <source>
        <dbReference type="Proteomes" id="UP000509327"/>
    </source>
</evidence>
<accession>A0A2V4UQJ4</accession>
<protein>
    <submittedName>
        <fullName evidence="1">Uncharacterized protein</fullName>
    </submittedName>
</protein>
<name>A0A2V4UQJ4_PAEBA</name>
<organism evidence="1 3">
    <name type="scientific">Paenibacillus barcinonensis</name>
    <dbReference type="NCBI Taxonomy" id="198119"/>
    <lineage>
        <taxon>Bacteria</taxon>
        <taxon>Bacillati</taxon>
        <taxon>Bacillota</taxon>
        <taxon>Bacilli</taxon>
        <taxon>Bacillales</taxon>
        <taxon>Paenibacillaceae</taxon>
        <taxon>Paenibacillus</taxon>
    </lineage>
</organism>